<keyword evidence="2" id="KW-0812">Transmembrane</keyword>
<dbReference type="Pfam" id="PF20182">
    <property type="entry name" value="DUF6545"/>
    <property type="match status" value="1"/>
</dbReference>
<feature type="region of interest" description="Disordered" evidence="1">
    <location>
        <begin position="322"/>
        <end position="347"/>
    </location>
</feature>
<feature type="domain" description="DUF6545" evidence="3">
    <location>
        <begin position="238"/>
        <end position="364"/>
    </location>
</feature>
<keyword evidence="2" id="KW-0472">Membrane</keyword>
<keyword evidence="2" id="KW-1133">Transmembrane helix</keyword>
<evidence type="ECO:0000313" key="5">
    <source>
        <dbReference type="Proteomes" id="UP000031364"/>
    </source>
</evidence>
<dbReference type="NCBIfam" id="NF042915">
    <property type="entry name" value="MAB_1171c_fam"/>
    <property type="match status" value="1"/>
</dbReference>
<dbReference type="RefSeq" id="WP_043680515.1">
    <property type="nucleotide sequence ID" value="NZ_BDCI01000013.1"/>
</dbReference>
<sequence>MGSAVPGSVAWWVIGYVAAVGAARLVFATETMSDRLINWLIGWTLAGLLLYRCTPTPDIASLPNQLALGCIVMTGMYLYGLSRLWETEADPAETRWRQRVYNGVAVLSTVVIVFAGPAAAGAGRLSDQTINWGGVVVWTAFALPQAAASVVLVRLSVRELRRGTLDTFVQVVCCSIVVACLPFWVEQQLPWLRLAFGWDVAYPHIARVEFLFTFDTALVVATLFVVPVLGRLPGLVGWDRDGRLCRRLRPLWRAVTAAVPEIVMDPAASGQHRGDSTARLVRMTVEIRDALLHLGPYLPADPAPPRRNTPDQQLRDYASRLQQAAHARRTGLAPPTCNPAPQPFPTAQDFDTELRHLLDLARVWPPSPPALPRVRRTVG</sequence>
<dbReference type="EMBL" id="JNFP01000071">
    <property type="protein sequence ID" value="KIA60363.1"/>
    <property type="molecule type" value="Genomic_DNA"/>
</dbReference>
<dbReference type="InterPro" id="IPR046675">
    <property type="entry name" value="DUF6545"/>
</dbReference>
<dbReference type="InterPro" id="IPR050039">
    <property type="entry name" value="MAB_1171c-like"/>
</dbReference>
<keyword evidence="5" id="KW-1185">Reference proteome</keyword>
<feature type="transmembrane region" description="Helical" evidence="2">
    <location>
        <begin position="36"/>
        <end position="53"/>
    </location>
</feature>
<comment type="caution">
    <text evidence="4">The sequence shown here is derived from an EMBL/GenBank/DDBJ whole genome shotgun (WGS) entry which is preliminary data.</text>
</comment>
<feature type="transmembrane region" description="Helical" evidence="2">
    <location>
        <begin position="165"/>
        <end position="185"/>
    </location>
</feature>
<accession>A0ABR4Z4W4</accession>
<reference evidence="4 5" key="1">
    <citation type="journal article" date="2014" name="Int. J. Syst. Evol. Microbiol.">
        <title>Nocardia vulneris sp. nov., isolated from wounds of human patients in North America.</title>
        <authorList>
            <person name="Lasker B.A."/>
            <person name="Bell M."/>
            <person name="Klenk H.P."/>
            <person name="Sproer C."/>
            <person name="Schumann C."/>
            <person name="Schumann P."/>
            <person name="Brown J.M."/>
        </authorList>
    </citation>
    <scope>NUCLEOTIDE SEQUENCE [LARGE SCALE GENOMIC DNA]</scope>
    <source>
        <strain evidence="4 5">W9851</strain>
    </source>
</reference>
<evidence type="ECO:0000313" key="4">
    <source>
        <dbReference type="EMBL" id="KIA60363.1"/>
    </source>
</evidence>
<proteinExistence type="predicted"/>
<protein>
    <recommendedName>
        <fullName evidence="3">DUF6545 domain-containing protein</fullName>
    </recommendedName>
</protein>
<organism evidence="4 5">
    <name type="scientific">Nocardia vulneris</name>
    <dbReference type="NCBI Taxonomy" id="1141657"/>
    <lineage>
        <taxon>Bacteria</taxon>
        <taxon>Bacillati</taxon>
        <taxon>Actinomycetota</taxon>
        <taxon>Actinomycetes</taxon>
        <taxon>Mycobacteriales</taxon>
        <taxon>Nocardiaceae</taxon>
        <taxon>Nocardia</taxon>
    </lineage>
</organism>
<dbReference type="Proteomes" id="UP000031364">
    <property type="component" value="Unassembled WGS sequence"/>
</dbReference>
<name>A0ABR4Z4W4_9NOCA</name>
<feature type="transmembrane region" description="Helical" evidence="2">
    <location>
        <begin position="6"/>
        <end position="27"/>
    </location>
</feature>
<feature type="transmembrane region" description="Helical" evidence="2">
    <location>
        <begin position="132"/>
        <end position="153"/>
    </location>
</feature>
<evidence type="ECO:0000259" key="3">
    <source>
        <dbReference type="Pfam" id="PF20182"/>
    </source>
</evidence>
<feature type="transmembrane region" description="Helical" evidence="2">
    <location>
        <begin position="100"/>
        <end position="120"/>
    </location>
</feature>
<gene>
    <name evidence="4" type="ORF">FG87_37470</name>
</gene>
<evidence type="ECO:0000256" key="1">
    <source>
        <dbReference type="SAM" id="MobiDB-lite"/>
    </source>
</evidence>
<evidence type="ECO:0000256" key="2">
    <source>
        <dbReference type="SAM" id="Phobius"/>
    </source>
</evidence>
<feature type="transmembrane region" description="Helical" evidence="2">
    <location>
        <begin position="205"/>
        <end position="230"/>
    </location>
</feature>
<feature type="transmembrane region" description="Helical" evidence="2">
    <location>
        <begin position="59"/>
        <end position="79"/>
    </location>
</feature>